<dbReference type="InterPro" id="IPR007627">
    <property type="entry name" value="RNA_pol_sigma70_r2"/>
</dbReference>
<gene>
    <name evidence="7" type="ORF">ACFSKV_01220</name>
</gene>
<dbReference type="RefSeq" id="WP_380799750.1">
    <property type="nucleotide sequence ID" value="NZ_JBHUIV010000003.1"/>
</dbReference>
<dbReference type="EMBL" id="JBHUIV010000003">
    <property type="protein sequence ID" value="MFD2200166.1"/>
    <property type="molecule type" value="Genomic_DNA"/>
</dbReference>
<keyword evidence="8" id="KW-1185">Reference proteome</keyword>
<evidence type="ECO:0000256" key="1">
    <source>
        <dbReference type="ARBA" id="ARBA00010641"/>
    </source>
</evidence>
<dbReference type="InterPro" id="IPR013249">
    <property type="entry name" value="RNA_pol_sigma70_r4_t2"/>
</dbReference>
<dbReference type="Proteomes" id="UP001597414">
    <property type="component" value="Unassembled WGS sequence"/>
</dbReference>
<proteinExistence type="inferred from homology"/>
<sequence>MVDKRIIDKAVKGDHKSERQIYELLSKPLFMMCLRYLKNQEDAEDVLTLAFVKVFQSLSGFEFQGPGSLVAWARKVTLNECLMYLRKQKRSPMMVEPDEHVRSIEEGVIDKLSADELFILILQLPEGYRTVFNLYEIEGYAHHEIAEKLNISLGTSKSQLSKSKAYLRELIRKNGGENATKII</sequence>
<feature type="domain" description="RNA polymerase sigma-70 region 2" evidence="5">
    <location>
        <begin position="22"/>
        <end position="90"/>
    </location>
</feature>
<dbReference type="InterPro" id="IPR013325">
    <property type="entry name" value="RNA_pol_sigma_r2"/>
</dbReference>
<reference evidence="8" key="1">
    <citation type="journal article" date="2019" name="Int. J. Syst. Evol. Microbiol.">
        <title>The Global Catalogue of Microorganisms (GCM) 10K type strain sequencing project: providing services to taxonomists for standard genome sequencing and annotation.</title>
        <authorList>
            <consortium name="The Broad Institute Genomics Platform"/>
            <consortium name="The Broad Institute Genome Sequencing Center for Infectious Disease"/>
            <person name="Wu L."/>
            <person name="Ma J."/>
        </authorList>
    </citation>
    <scope>NUCLEOTIDE SEQUENCE [LARGE SCALE GENOMIC DNA]</scope>
    <source>
        <strain evidence="8">KCTC 19812</strain>
    </source>
</reference>
<feature type="domain" description="RNA polymerase sigma factor 70 region 4 type 2" evidence="6">
    <location>
        <begin position="120"/>
        <end position="165"/>
    </location>
</feature>
<dbReference type="InterPro" id="IPR039425">
    <property type="entry name" value="RNA_pol_sigma-70-like"/>
</dbReference>
<organism evidence="7 8">
    <name type="scientific">Shivajiella indica</name>
    <dbReference type="NCBI Taxonomy" id="872115"/>
    <lineage>
        <taxon>Bacteria</taxon>
        <taxon>Pseudomonadati</taxon>
        <taxon>Bacteroidota</taxon>
        <taxon>Cytophagia</taxon>
        <taxon>Cytophagales</taxon>
        <taxon>Cyclobacteriaceae</taxon>
        <taxon>Shivajiella</taxon>
    </lineage>
</organism>
<comment type="similarity">
    <text evidence="1">Belongs to the sigma-70 factor family. ECF subfamily.</text>
</comment>
<dbReference type="PANTHER" id="PTHR43133">
    <property type="entry name" value="RNA POLYMERASE ECF-TYPE SIGMA FACTO"/>
    <property type="match status" value="1"/>
</dbReference>
<comment type="caution">
    <text evidence="7">The sequence shown here is derived from an EMBL/GenBank/DDBJ whole genome shotgun (WGS) entry which is preliminary data.</text>
</comment>
<dbReference type="InterPro" id="IPR036388">
    <property type="entry name" value="WH-like_DNA-bd_sf"/>
</dbReference>
<evidence type="ECO:0000256" key="3">
    <source>
        <dbReference type="ARBA" id="ARBA00023082"/>
    </source>
</evidence>
<evidence type="ECO:0000313" key="8">
    <source>
        <dbReference type="Proteomes" id="UP001597414"/>
    </source>
</evidence>
<dbReference type="Gene3D" id="1.10.1740.10">
    <property type="match status" value="1"/>
</dbReference>
<evidence type="ECO:0000256" key="4">
    <source>
        <dbReference type="ARBA" id="ARBA00023163"/>
    </source>
</evidence>
<evidence type="ECO:0000259" key="5">
    <source>
        <dbReference type="Pfam" id="PF04542"/>
    </source>
</evidence>
<evidence type="ECO:0000259" key="6">
    <source>
        <dbReference type="Pfam" id="PF08281"/>
    </source>
</evidence>
<dbReference type="SUPFAM" id="SSF88659">
    <property type="entry name" value="Sigma3 and sigma4 domains of RNA polymerase sigma factors"/>
    <property type="match status" value="1"/>
</dbReference>
<evidence type="ECO:0000256" key="2">
    <source>
        <dbReference type="ARBA" id="ARBA00023015"/>
    </source>
</evidence>
<keyword evidence="3" id="KW-0731">Sigma factor</keyword>
<dbReference type="NCBIfam" id="TIGR02937">
    <property type="entry name" value="sigma70-ECF"/>
    <property type="match status" value="1"/>
</dbReference>
<protein>
    <submittedName>
        <fullName evidence="7">RNA polymerase sigma factor</fullName>
    </submittedName>
</protein>
<dbReference type="InterPro" id="IPR013324">
    <property type="entry name" value="RNA_pol_sigma_r3/r4-like"/>
</dbReference>
<dbReference type="SUPFAM" id="SSF88946">
    <property type="entry name" value="Sigma2 domain of RNA polymerase sigma factors"/>
    <property type="match status" value="1"/>
</dbReference>
<dbReference type="PANTHER" id="PTHR43133:SF46">
    <property type="entry name" value="RNA POLYMERASE SIGMA-70 FACTOR ECF SUBFAMILY"/>
    <property type="match status" value="1"/>
</dbReference>
<keyword evidence="2" id="KW-0805">Transcription regulation</keyword>
<dbReference type="Pfam" id="PF04542">
    <property type="entry name" value="Sigma70_r2"/>
    <property type="match status" value="1"/>
</dbReference>
<accession>A0ABW5B4U0</accession>
<keyword evidence="4" id="KW-0804">Transcription</keyword>
<dbReference type="Pfam" id="PF08281">
    <property type="entry name" value="Sigma70_r4_2"/>
    <property type="match status" value="1"/>
</dbReference>
<evidence type="ECO:0000313" key="7">
    <source>
        <dbReference type="EMBL" id="MFD2200166.1"/>
    </source>
</evidence>
<dbReference type="Gene3D" id="1.10.10.10">
    <property type="entry name" value="Winged helix-like DNA-binding domain superfamily/Winged helix DNA-binding domain"/>
    <property type="match status" value="1"/>
</dbReference>
<name>A0ABW5B4U0_9BACT</name>
<dbReference type="InterPro" id="IPR014284">
    <property type="entry name" value="RNA_pol_sigma-70_dom"/>
</dbReference>